<name>A0ABS1F3X8_9PROT</name>
<reference evidence="3" key="1">
    <citation type="submission" date="2021-01" db="EMBL/GenBank/DDBJ databases">
        <title>Genome public.</title>
        <authorList>
            <person name="Liu C."/>
            <person name="Sun Q."/>
        </authorList>
    </citation>
    <scope>NUCLEOTIDE SEQUENCE [LARGE SCALE GENOMIC DNA]</scope>
    <source>
        <strain evidence="3">YIM B02556</strain>
    </source>
</reference>
<dbReference type="CDD" id="cd06664">
    <property type="entry name" value="IscU_like"/>
    <property type="match status" value="1"/>
</dbReference>
<dbReference type="InterPro" id="IPR002871">
    <property type="entry name" value="NIF_FeS_clus_asmbl_NifU_N"/>
</dbReference>
<comment type="caution">
    <text evidence="2">The sequence shown here is derived from an EMBL/GenBank/DDBJ whole genome shotgun (WGS) entry which is preliminary data.</text>
</comment>
<dbReference type="EMBL" id="JAENHM010000034">
    <property type="protein sequence ID" value="MBK1838069.1"/>
    <property type="molecule type" value="Genomic_DNA"/>
</dbReference>
<proteinExistence type="predicted"/>
<accession>A0ABS1F3X8</accession>
<evidence type="ECO:0000313" key="3">
    <source>
        <dbReference type="Proteomes" id="UP000652760"/>
    </source>
</evidence>
<dbReference type="PANTHER" id="PTHR10093">
    <property type="entry name" value="IRON-SULFUR CLUSTER ASSEMBLY ENZYME NIFU HOMOLOG"/>
    <property type="match status" value="1"/>
</dbReference>
<dbReference type="Gene3D" id="3.90.1010.10">
    <property type="match status" value="1"/>
</dbReference>
<protein>
    <submittedName>
        <fullName evidence="2">SUF system NifU family Fe-S cluster assembly protein</fullName>
    </submittedName>
</protein>
<feature type="domain" description="NIF system FeS cluster assembly NifU N-terminal" evidence="1">
    <location>
        <begin position="9"/>
        <end position="131"/>
    </location>
</feature>
<evidence type="ECO:0000259" key="1">
    <source>
        <dbReference type="Pfam" id="PF01592"/>
    </source>
</evidence>
<gene>
    <name evidence="2" type="ORF">JHL17_11650</name>
</gene>
<dbReference type="Proteomes" id="UP000652760">
    <property type="component" value="Unassembled WGS sequence"/>
</dbReference>
<evidence type="ECO:0000313" key="2">
    <source>
        <dbReference type="EMBL" id="MBK1838069.1"/>
    </source>
</evidence>
<keyword evidence="3" id="KW-1185">Reference proteome</keyword>
<sequence length="155" mass="17269">MMDDLRELYQEVILDHGKHPRNFRHPDDANREAKGENPMCGDRFMVYLTLKDGVVDDVAFQGRGCAISTASASMMTELVHGKTAAEAEKLFHAFHELCTQDEPDIPEGVDDETMEKLMVMSGVRQFPVRVKCATLAWHAMNAALHGEAAASSDQY</sequence>
<dbReference type="SUPFAM" id="SSF82649">
    <property type="entry name" value="SufE/NifU"/>
    <property type="match status" value="1"/>
</dbReference>
<organism evidence="2 3">
    <name type="scientific">Azospirillum endophyticum</name>
    <dbReference type="NCBI Taxonomy" id="2800326"/>
    <lineage>
        <taxon>Bacteria</taxon>
        <taxon>Pseudomonadati</taxon>
        <taxon>Pseudomonadota</taxon>
        <taxon>Alphaproteobacteria</taxon>
        <taxon>Rhodospirillales</taxon>
        <taxon>Azospirillaceae</taxon>
        <taxon>Azospirillum</taxon>
    </lineage>
</organism>
<dbReference type="RefSeq" id="WP_200193230.1">
    <property type="nucleotide sequence ID" value="NZ_JAENHM010000034.1"/>
</dbReference>
<dbReference type="NCBIfam" id="TIGR01994">
    <property type="entry name" value="SUF_scaf_2"/>
    <property type="match status" value="1"/>
</dbReference>
<dbReference type="Pfam" id="PF01592">
    <property type="entry name" value="NifU_N"/>
    <property type="match status" value="1"/>
</dbReference>